<accession>I0JSU3</accession>
<dbReference type="PANTHER" id="PTHR36115">
    <property type="entry name" value="PROLINE-RICH ANTIGEN HOMOLOG-RELATED"/>
    <property type="match status" value="1"/>
</dbReference>
<dbReference type="Proteomes" id="UP000007397">
    <property type="component" value="Chromosome"/>
</dbReference>
<keyword evidence="3 6" id="KW-0812">Transmembrane</keyword>
<evidence type="ECO:0000313" key="8">
    <source>
        <dbReference type="EMBL" id="CCG47215.1"/>
    </source>
</evidence>
<dbReference type="Pfam" id="PF06271">
    <property type="entry name" value="RDD"/>
    <property type="match status" value="1"/>
</dbReference>
<evidence type="ECO:0000256" key="3">
    <source>
        <dbReference type="ARBA" id="ARBA00022692"/>
    </source>
</evidence>
<feature type="domain" description="RDD" evidence="7">
    <location>
        <begin position="11"/>
        <end position="168"/>
    </location>
</feature>
<organism evidence="8 9">
    <name type="scientific">Halobacillus halophilus (strain ATCC 35676 / DSM 2266 / JCM 20832 / KCTC 3685 / LMG 17431 / NBRC 102448 / NCIMB 2269)</name>
    <name type="common">Sporosarcina halophila</name>
    <dbReference type="NCBI Taxonomy" id="866895"/>
    <lineage>
        <taxon>Bacteria</taxon>
        <taxon>Bacillati</taxon>
        <taxon>Bacillota</taxon>
        <taxon>Bacilli</taxon>
        <taxon>Bacillales</taxon>
        <taxon>Bacillaceae</taxon>
        <taxon>Halobacillus</taxon>
    </lineage>
</organism>
<dbReference type="InterPro" id="IPR051791">
    <property type="entry name" value="Pra-immunoreactive"/>
</dbReference>
<dbReference type="HOGENOM" id="CLU_119551_0_0_9"/>
<dbReference type="EMBL" id="HE717023">
    <property type="protein sequence ID" value="CCG47215.1"/>
    <property type="molecule type" value="Genomic_DNA"/>
</dbReference>
<evidence type="ECO:0000256" key="2">
    <source>
        <dbReference type="ARBA" id="ARBA00022475"/>
    </source>
</evidence>
<dbReference type="AlphaFoldDB" id="I0JSU3"/>
<keyword evidence="9" id="KW-1185">Reference proteome</keyword>
<keyword evidence="2" id="KW-1003">Cell membrane</keyword>
<keyword evidence="4 6" id="KW-1133">Transmembrane helix</keyword>
<evidence type="ECO:0000256" key="4">
    <source>
        <dbReference type="ARBA" id="ARBA00022989"/>
    </source>
</evidence>
<dbReference type="InterPro" id="IPR010432">
    <property type="entry name" value="RDD"/>
</dbReference>
<evidence type="ECO:0000256" key="1">
    <source>
        <dbReference type="ARBA" id="ARBA00004651"/>
    </source>
</evidence>
<comment type="subcellular location">
    <subcellularLocation>
        <location evidence="1">Cell membrane</location>
        <topology evidence="1">Multi-pass membrane protein</topology>
    </subcellularLocation>
</comment>
<dbReference type="eggNOG" id="COG1714">
    <property type="taxonomic scope" value="Bacteria"/>
</dbReference>
<dbReference type="KEGG" id="hhd:HBHAL_4878"/>
<reference evidence="8 9" key="1">
    <citation type="journal article" date="2013" name="Environ. Microbiol.">
        <title>Chloride and organic osmolytes: a hybrid strategy to cope with elevated salinities by the moderately halophilic, chloride-dependent bacterium Halobacillus halophilus.</title>
        <authorList>
            <person name="Saum S.H."/>
            <person name="Pfeiffer F."/>
            <person name="Palm P."/>
            <person name="Rampp M."/>
            <person name="Schuster S.C."/>
            <person name="Muller V."/>
            <person name="Oesterhelt D."/>
        </authorList>
    </citation>
    <scope>NUCLEOTIDE SEQUENCE [LARGE SCALE GENOMIC DNA]</scope>
    <source>
        <strain evidence="9">ATCC 35676 / DSM 2266 / JCM 20832 / KCTC 3685 / LMG 17431 / NBRC 102448 / NCIMB 2269</strain>
    </source>
</reference>
<protein>
    <submittedName>
        <fullName evidence="8">RDD domain protein</fullName>
    </submittedName>
</protein>
<feature type="transmembrane region" description="Helical" evidence="6">
    <location>
        <begin position="12"/>
        <end position="38"/>
    </location>
</feature>
<evidence type="ECO:0000256" key="5">
    <source>
        <dbReference type="ARBA" id="ARBA00023136"/>
    </source>
</evidence>
<feature type="transmembrane region" description="Helical" evidence="6">
    <location>
        <begin position="133"/>
        <end position="152"/>
    </location>
</feature>
<keyword evidence="5 6" id="KW-0472">Membrane</keyword>
<feature type="transmembrane region" description="Helical" evidence="6">
    <location>
        <begin position="58"/>
        <end position="77"/>
    </location>
</feature>
<evidence type="ECO:0000259" key="7">
    <source>
        <dbReference type="Pfam" id="PF06271"/>
    </source>
</evidence>
<proteinExistence type="predicted"/>
<dbReference type="GO" id="GO:0005886">
    <property type="term" value="C:plasma membrane"/>
    <property type="evidence" value="ECO:0007669"/>
    <property type="project" value="UniProtKB-SubCell"/>
</dbReference>
<name>I0JSU3_HALH3</name>
<evidence type="ECO:0000256" key="6">
    <source>
        <dbReference type="SAM" id="Phobius"/>
    </source>
</evidence>
<gene>
    <name evidence="8" type="ordered locus">HBHAL_4878</name>
</gene>
<dbReference type="PANTHER" id="PTHR36115:SF6">
    <property type="entry name" value="PROLINE-RICH ANTIGEN HOMOLOG"/>
    <property type="match status" value="1"/>
</dbReference>
<dbReference type="PATRIC" id="fig|866895.3.peg.3915"/>
<evidence type="ECO:0000313" key="9">
    <source>
        <dbReference type="Proteomes" id="UP000007397"/>
    </source>
</evidence>
<sequence length="178" mass="20046">MPAMSFSLFKTRLYAFLLDYLIIVLYGGLVVGGISFILQSTITPLFSHSPVTAQWTGFLLITLPVSFYFVIAEQSIWQGTVGKRMMGVRVVDQAGKRIGIGRSILRTTIKFLPWEVAHFVVWNLILPSGFSEMTLYVILSAVYITVFLYLILPLTNPKRRSVYDWVAGTVVVNTQRTS</sequence>
<dbReference type="STRING" id="866895.HBHAL_4878"/>